<evidence type="ECO:0000259" key="7">
    <source>
        <dbReference type="PROSITE" id="PS50850"/>
    </source>
</evidence>
<dbReference type="Gene3D" id="1.20.5.170">
    <property type="match status" value="1"/>
</dbReference>
<proteinExistence type="predicted"/>
<feature type="region of interest" description="Disordered" evidence="5">
    <location>
        <begin position="636"/>
        <end position="690"/>
    </location>
</feature>
<dbReference type="SUPFAM" id="SSF103473">
    <property type="entry name" value="MFS general substrate transporter"/>
    <property type="match status" value="1"/>
</dbReference>
<evidence type="ECO:0000256" key="3">
    <source>
        <dbReference type="ARBA" id="ARBA00022989"/>
    </source>
</evidence>
<dbReference type="PANTHER" id="PTHR23502">
    <property type="entry name" value="MAJOR FACILITATOR SUPERFAMILY"/>
    <property type="match status" value="1"/>
</dbReference>
<sequence>MQDLESQRTSIDEKTLIGTIDPSVSESNNAATTAEAAADIKESTPEEEEEVAPTAEVGVLYPVTDLDKGIVGWDSQSDPANPQNFAESRKWGLLALMSSMTLVSPLASSMFAPALTSAAADFHVTNVTLLSFSVTIYLLGYTFGPLVLAPLSEIYGRRIVLSCANWFFVVWQIGCALSPNISALIVFRLLAGIGGSGCITLGAGVIADLFPMRERARATALWSMGPLLGPVAGPICGGFIGETIGWRWVYWLLLIVAGALSVGIEILNRETYARVLIRWKMEKLAKELGRDDLRSGYESEQQSRNRQTPGQVLIQGLKRPVILFCKSPIVFLLCIYMSLVYGLLYLFFTTIPAVFETQYNFSPGLSGLAYIGIGAGFFLGLIIVGTTNDRIVLKMMKNNGGKYEPEMRLPTMIIFSAIAPISFFWYGWSVDKHVHWIVPIIGMFPYGLAMMGLFLPIQTYVIDSYQTYAASAVACLTATRSLFGALLPLAGPSMFNALGLGWGNSLLGFVALAFVPIPILFTRHSLEPSPFLHTTSAAKSIMSSTRNTSLLSSSEKKRLRDRKAQQTLREKRQNRMLELETRVTFCEKNHGGDAQVKLDPVQDEGESQALDMTKLLDTVERLRLENNRLRERQESLRRMVGSWDSSDEKKDPEPEGQKEEKCGIRSTCGRHSNGNRSVSDLDFRTSSSPAVDNQYQMTTTTAPDSPEAMSMNKTDSVPLFGVSAPTLPSPLYQFPGSICSPQSLPISPHPVIHLPSPPAVSSSVPVWCRVPRNTYETNNTRVYPLISTQWFSHPELIAPCPLKPSPLDLLHGTRKNYLANYIHDSIRLRSLRDVECLAFGNLLYNYSKWRAAPTPATFARLAPFQHPLPIQLEQDHFGGIDMIVWPQMRVNMIRHWGKVDLLEVFDFLSACMKVRWPWNKDMLERDADDNLQLREDFRQIFSSEAGWGLTAEFIDRYPMLLEGMDVEALRFEIAFPMEMYSY</sequence>
<feature type="transmembrane region" description="Helical" evidence="6">
    <location>
        <begin position="434"/>
        <end position="455"/>
    </location>
</feature>
<feature type="region of interest" description="Disordered" evidence="5">
    <location>
        <begin position="1"/>
        <end position="49"/>
    </location>
</feature>
<feature type="compositionally biased region" description="Low complexity" evidence="5">
    <location>
        <begin position="25"/>
        <end position="37"/>
    </location>
</feature>
<dbReference type="InterPro" id="IPR020846">
    <property type="entry name" value="MFS_dom"/>
</dbReference>
<dbReference type="EMBL" id="JPOX01000002">
    <property type="protein sequence ID" value="KFX52550.1"/>
    <property type="molecule type" value="Genomic_DNA"/>
</dbReference>
<dbReference type="AlphaFoldDB" id="A0A093VK39"/>
<feature type="transmembrane region" description="Helical" evidence="6">
    <location>
        <begin position="502"/>
        <end position="521"/>
    </location>
</feature>
<organism evidence="8">
    <name type="scientific">Talaromyces marneffei PM1</name>
    <dbReference type="NCBI Taxonomy" id="1077442"/>
    <lineage>
        <taxon>Eukaryota</taxon>
        <taxon>Fungi</taxon>
        <taxon>Dikarya</taxon>
        <taxon>Ascomycota</taxon>
        <taxon>Pezizomycotina</taxon>
        <taxon>Eurotiomycetes</taxon>
        <taxon>Eurotiomycetidae</taxon>
        <taxon>Eurotiales</taxon>
        <taxon>Trichocomaceae</taxon>
        <taxon>Talaromyces</taxon>
        <taxon>Talaromyces sect. Talaromyces</taxon>
    </lineage>
</organism>
<feature type="transmembrane region" description="Helical" evidence="6">
    <location>
        <begin position="219"/>
        <end position="242"/>
    </location>
</feature>
<evidence type="ECO:0000256" key="1">
    <source>
        <dbReference type="ARBA" id="ARBA00004141"/>
    </source>
</evidence>
<evidence type="ECO:0000313" key="8">
    <source>
        <dbReference type="EMBL" id="KFX52550.1"/>
    </source>
</evidence>
<dbReference type="EMBL" id="JPOX01000002">
    <property type="protein sequence ID" value="KFX52551.1"/>
    <property type="molecule type" value="Genomic_DNA"/>
</dbReference>
<dbReference type="GO" id="GO:0042908">
    <property type="term" value="P:xenobiotic transport"/>
    <property type="evidence" value="ECO:0007669"/>
    <property type="project" value="UniProtKB-ARBA"/>
</dbReference>
<feature type="transmembrane region" description="Helical" evidence="6">
    <location>
        <begin position="248"/>
        <end position="268"/>
    </location>
</feature>
<dbReference type="InterPro" id="IPR011701">
    <property type="entry name" value="MFS"/>
</dbReference>
<feature type="compositionally biased region" description="Polar residues" evidence="5">
    <location>
        <begin position="669"/>
        <end position="690"/>
    </location>
</feature>
<dbReference type="InterPro" id="IPR036259">
    <property type="entry name" value="MFS_trans_sf"/>
</dbReference>
<gene>
    <name evidence="8" type="ORF">GQ26_0020160</name>
</gene>
<feature type="region of interest" description="Disordered" evidence="5">
    <location>
        <begin position="551"/>
        <end position="573"/>
    </location>
</feature>
<dbReference type="PROSITE" id="PS00216">
    <property type="entry name" value="SUGAR_TRANSPORT_1"/>
    <property type="match status" value="1"/>
</dbReference>
<dbReference type="PROSITE" id="PS50850">
    <property type="entry name" value="MFS"/>
    <property type="match status" value="1"/>
</dbReference>
<evidence type="ECO:0000256" key="4">
    <source>
        <dbReference type="ARBA" id="ARBA00023136"/>
    </source>
</evidence>
<dbReference type="GO" id="GO:0016020">
    <property type="term" value="C:membrane"/>
    <property type="evidence" value="ECO:0007669"/>
    <property type="project" value="UniProtKB-SubCell"/>
</dbReference>
<name>A0A093VK39_TALMA</name>
<evidence type="ECO:0000256" key="5">
    <source>
        <dbReference type="SAM" id="MobiDB-lite"/>
    </source>
</evidence>
<dbReference type="Pfam" id="PF11905">
    <property type="entry name" value="DUF3425"/>
    <property type="match status" value="1"/>
</dbReference>
<feature type="transmembrane region" description="Helical" evidence="6">
    <location>
        <begin position="127"/>
        <end position="147"/>
    </location>
</feature>
<dbReference type="Gene3D" id="1.20.1250.20">
    <property type="entry name" value="MFS general substrate transporter like domains"/>
    <property type="match status" value="1"/>
</dbReference>
<keyword evidence="2 6" id="KW-0812">Transmembrane</keyword>
<reference evidence="8" key="1">
    <citation type="journal article" date="2014" name="PLoS Genet.">
        <title>Signature Gene Expression Reveals Novel Clues to the Molecular Mechanisms of Dimorphic Transition in Penicillium marneffei.</title>
        <authorList>
            <person name="Yang E."/>
            <person name="Wang G."/>
            <person name="Cai J."/>
            <person name="Woo P.C."/>
            <person name="Lau S.K."/>
            <person name="Yuen K.-Y."/>
            <person name="Chow W.-N."/>
            <person name="Lin X."/>
        </authorList>
    </citation>
    <scope>NUCLEOTIDE SEQUENCE [LARGE SCALE GENOMIC DNA]</scope>
    <source>
        <strain evidence="8">PM1</strain>
    </source>
</reference>
<feature type="domain" description="Major facilitator superfamily (MFS) profile" evidence="7">
    <location>
        <begin position="93"/>
        <end position="530"/>
    </location>
</feature>
<accession>A0A093VK39</accession>
<dbReference type="HOGENOM" id="CLU_303304_0_0_1"/>
<comment type="subcellular location">
    <subcellularLocation>
        <location evidence="1">Membrane</location>
        <topology evidence="1">Multi-pass membrane protein</topology>
    </subcellularLocation>
</comment>
<dbReference type="FunFam" id="1.20.1250.20:FF:000460">
    <property type="entry name" value="MFS multidrug transporter, putative"/>
    <property type="match status" value="1"/>
</dbReference>
<keyword evidence="3 6" id="KW-1133">Transmembrane helix</keyword>
<feature type="compositionally biased region" description="Basic and acidic residues" evidence="5">
    <location>
        <begin position="554"/>
        <end position="573"/>
    </location>
</feature>
<feature type="transmembrane region" description="Helical" evidence="6">
    <location>
        <begin position="368"/>
        <end position="388"/>
    </location>
</feature>
<feature type="transmembrane region" description="Helical" evidence="6">
    <location>
        <begin position="329"/>
        <end position="348"/>
    </location>
</feature>
<keyword evidence="4 6" id="KW-0472">Membrane</keyword>
<comment type="caution">
    <text evidence="8">The sequence shown here is derived from an EMBL/GenBank/DDBJ whole genome shotgun (WGS) entry which is preliminary data.</text>
</comment>
<dbReference type="Pfam" id="PF07690">
    <property type="entry name" value="MFS_1"/>
    <property type="match status" value="1"/>
</dbReference>
<feature type="transmembrane region" description="Helical" evidence="6">
    <location>
        <begin position="185"/>
        <end position="207"/>
    </location>
</feature>
<feature type="transmembrane region" description="Helical" evidence="6">
    <location>
        <begin position="91"/>
        <end position="115"/>
    </location>
</feature>
<dbReference type="CDD" id="cd14688">
    <property type="entry name" value="bZIP_YAP"/>
    <property type="match status" value="1"/>
</dbReference>
<dbReference type="CDD" id="cd17323">
    <property type="entry name" value="MFS_Tpo1_MDR_like"/>
    <property type="match status" value="1"/>
</dbReference>
<protein>
    <submittedName>
        <fullName evidence="8">Putative transporter</fullName>
    </submittedName>
</protein>
<feature type="compositionally biased region" description="Basic and acidic residues" evidence="5">
    <location>
        <begin position="646"/>
        <end position="663"/>
    </location>
</feature>
<dbReference type="PANTHER" id="PTHR23502:SF33">
    <property type="entry name" value="MAJOR FACILITATOR SUPERFAMILY (MFS) PROFILE DOMAIN-CONTAINING PROTEIN-RELATED"/>
    <property type="match status" value="1"/>
</dbReference>
<evidence type="ECO:0000256" key="6">
    <source>
        <dbReference type="SAM" id="Phobius"/>
    </source>
</evidence>
<feature type="transmembrane region" description="Helical" evidence="6">
    <location>
        <begin position="409"/>
        <end position="428"/>
    </location>
</feature>
<feature type="transmembrane region" description="Helical" evidence="6">
    <location>
        <begin position="159"/>
        <end position="179"/>
    </location>
</feature>
<dbReference type="GO" id="GO:0140115">
    <property type="term" value="P:export across plasma membrane"/>
    <property type="evidence" value="ECO:0007669"/>
    <property type="project" value="UniProtKB-ARBA"/>
</dbReference>
<evidence type="ECO:0000256" key="2">
    <source>
        <dbReference type="ARBA" id="ARBA00022692"/>
    </source>
</evidence>
<dbReference type="InterPro" id="IPR005829">
    <property type="entry name" value="Sugar_transporter_CS"/>
</dbReference>
<dbReference type="InterPro" id="IPR021833">
    <property type="entry name" value="DUF3425"/>
</dbReference>
<dbReference type="GO" id="GO:0022857">
    <property type="term" value="F:transmembrane transporter activity"/>
    <property type="evidence" value="ECO:0007669"/>
    <property type="project" value="InterPro"/>
</dbReference>
<dbReference type="eggNOG" id="KOG0255">
    <property type="taxonomic scope" value="Eukaryota"/>
</dbReference>